<proteinExistence type="predicted"/>
<evidence type="ECO:0008006" key="4">
    <source>
        <dbReference type="Google" id="ProtNLM"/>
    </source>
</evidence>
<feature type="region of interest" description="Disordered" evidence="1">
    <location>
        <begin position="33"/>
        <end position="97"/>
    </location>
</feature>
<keyword evidence="3" id="KW-1185">Reference proteome</keyword>
<dbReference type="EMBL" id="CZCU02000160">
    <property type="protein sequence ID" value="VXD24455.1"/>
    <property type="molecule type" value="Genomic_DNA"/>
</dbReference>
<name>A0A7Z9BXE2_9CYAN</name>
<dbReference type="AlphaFoldDB" id="A0A7Z9BXE2"/>
<gene>
    <name evidence="2" type="ORF">PL8927_820059</name>
</gene>
<organism evidence="2 3">
    <name type="scientific">Planktothrix serta PCC 8927</name>
    <dbReference type="NCBI Taxonomy" id="671068"/>
    <lineage>
        <taxon>Bacteria</taxon>
        <taxon>Bacillati</taxon>
        <taxon>Cyanobacteriota</taxon>
        <taxon>Cyanophyceae</taxon>
        <taxon>Oscillatoriophycideae</taxon>
        <taxon>Oscillatoriales</taxon>
        <taxon>Microcoleaceae</taxon>
        <taxon>Planktothrix</taxon>
    </lineage>
</organism>
<sequence>MARPMFFLHRATLGLTLLLQIVVTNSLIVPAAHSVSSPPDGREGQGAVTPGSGDRVQQPEQPSPTGNSPFTDWNAFTPPQRGIPGRREGGGTRGTNCPSPITALIPESTMGRTASGQPAFFLYIPGTLDQKILEFEITDETDKTLYKTTFPLSIDRPGIVGIQWSPNSKFITLEENKNYRWYLTIKCSNGDSSNDILVSGWINPIALSADQKRQLEQTQDPLEKLKVYAQEGLWYETMATLAALRLEKSTDSTIKNQWNELLKSIGFDPNQTITQNQKNKAQAILEAPILKIQTNQ</sequence>
<evidence type="ECO:0000256" key="1">
    <source>
        <dbReference type="SAM" id="MobiDB-lite"/>
    </source>
</evidence>
<evidence type="ECO:0000313" key="2">
    <source>
        <dbReference type="EMBL" id="VXD24455.1"/>
    </source>
</evidence>
<feature type="compositionally biased region" description="Polar residues" evidence="1">
    <location>
        <begin position="58"/>
        <end position="71"/>
    </location>
</feature>
<evidence type="ECO:0000313" key="3">
    <source>
        <dbReference type="Proteomes" id="UP000184550"/>
    </source>
</evidence>
<accession>A0A7Z9BXE2</accession>
<reference evidence="2" key="1">
    <citation type="submission" date="2019-10" db="EMBL/GenBank/DDBJ databases">
        <authorList>
            <consortium name="Genoscope - CEA"/>
            <person name="William W."/>
        </authorList>
    </citation>
    <scope>NUCLEOTIDE SEQUENCE [LARGE SCALE GENOMIC DNA]</scope>
    <source>
        <strain evidence="2">BBR_PRJEB10992</strain>
    </source>
</reference>
<dbReference type="Proteomes" id="UP000184550">
    <property type="component" value="Unassembled WGS sequence"/>
</dbReference>
<dbReference type="OrthoDB" id="445469at2"/>
<protein>
    <recommendedName>
        <fullName evidence="4">DUF928 domain-containing protein</fullName>
    </recommendedName>
</protein>
<dbReference type="InterPro" id="IPR010328">
    <property type="entry name" value="DUF928"/>
</dbReference>
<comment type="caution">
    <text evidence="2">The sequence shown here is derived from an EMBL/GenBank/DDBJ whole genome shotgun (WGS) entry which is preliminary data.</text>
</comment>
<dbReference type="RefSeq" id="WP_083625935.1">
    <property type="nucleotide sequence ID" value="NZ_LR734882.1"/>
</dbReference>
<dbReference type="Pfam" id="PF06051">
    <property type="entry name" value="DUF928"/>
    <property type="match status" value="1"/>
</dbReference>